<evidence type="ECO:0000256" key="3">
    <source>
        <dbReference type="ARBA" id="ARBA00022741"/>
    </source>
</evidence>
<dbReference type="InterPro" id="IPR027417">
    <property type="entry name" value="P-loop_NTPase"/>
</dbReference>
<evidence type="ECO:0000256" key="2">
    <source>
        <dbReference type="ARBA" id="ARBA00022448"/>
    </source>
</evidence>
<dbReference type="PANTHER" id="PTHR43776">
    <property type="entry name" value="TRANSPORT ATP-BINDING PROTEIN"/>
    <property type="match status" value="1"/>
</dbReference>
<keyword evidence="3" id="KW-0547">Nucleotide-binding</keyword>
<name>A0ABU4HWU1_9ACTN</name>
<proteinExistence type="inferred from homology"/>
<sequence>MSAIATAPALEVKDVEVVYERRDRDPVRAVAGVSLTVGRGQIVGLVGESGCGKSTLAKAIVGLEKPRAGTIVFEGRELSPLTRRARPIEDTRLQMVFQNPFSSLNPRRRIGAQLAEALQMAWSGSRAGGDGSLRERVAALLELVGLPASASERYAHQFSGGQRQRIAIARALAADPTVIVLDEPLSSLDASAQAQIANLLVRLSRELDLALVLISHDLAIVQHIVDEVAVMYLGKLVEQVPSGELWQQPAHPYTEALIGAIPRADGERTLPVALAGEVPDPSAPPPGCRFHPRCPYAFDKCRVEEPAQLPIGRGREVACWLHEGAVEPRRPSELAAARAATTP</sequence>
<dbReference type="Proteomes" id="UP001284601">
    <property type="component" value="Unassembled WGS sequence"/>
</dbReference>
<dbReference type="InterPro" id="IPR003593">
    <property type="entry name" value="AAA+_ATPase"/>
</dbReference>
<comment type="caution">
    <text evidence="6">The sequence shown here is derived from an EMBL/GenBank/DDBJ whole genome shotgun (WGS) entry which is preliminary data.</text>
</comment>
<dbReference type="InterPro" id="IPR013563">
    <property type="entry name" value="Oligopep_ABC_C"/>
</dbReference>
<keyword evidence="7" id="KW-1185">Reference proteome</keyword>
<dbReference type="SUPFAM" id="SSF52540">
    <property type="entry name" value="P-loop containing nucleoside triphosphate hydrolases"/>
    <property type="match status" value="1"/>
</dbReference>
<reference evidence="7" key="1">
    <citation type="submission" date="2023-07" db="EMBL/GenBank/DDBJ databases">
        <title>Conexibacter stalactiti sp. nov., isolated from stalactites in a lava cave and emended description of the genus Conexibacter.</title>
        <authorList>
            <person name="Lee S.D."/>
        </authorList>
    </citation>
    <scope>NUCLEOTIDE SEQUENCE [LARGE SCALE GENOMIC DNA]</scope>
    <source>
        <strain evidence="7">KCTC 39840</strain>
    </source>
</reference>
<evidence type="ECO:0000313" key="7">
    <source>
        <dbReference type="Proteomes" id="UP001284601"/>
    </source>
</evidence>
<dbReference type="CDD" id="cd03257">
    <property type="entry name" value="ABC_NikE_OppD_transporters"/>
    <property type="match status" value="1"/>
</dbReference>
<evidence type="ECO:0000256" key="1">
    <source>
        <dbReference type="ARBA" id="ARBA00005417"/>
    </source>
</evidence>
<dbReference type="RefSeq" id="WP_318600267.1">
    <property type="nucleotide sequence ID" value="NZ_JAWSTH010000103.1"/>
</dbReference>
<dbReference type="PANTHER" id="PTHR43776:SF7">
    <property type="entry name" value="D,D-DIPEPTIDE TRANSPORT ATP-BINDING PROTEIN DDPF-RELATED"/>
    <property type="match status" value="1"/>
</dbReference>
<keyword evidence="4 6" id="KW-0067">ATP-binding</keyword>
<dbReference type="SMART" id="SM00382">
    <property type="entry name" value="AAA"/>
    <property type="match status" value="1"/>
</dbReference>
<organism evidence="6 7">
    <name type="scientific">Conexibacter stalactiti</name>
    <dbReference type="NCBI Taxonomy" id="1940611"/>
    <lineage>
        <taxon>Bacteria</taxon>
        <taxon>Bacillati</taxon>
        <taxon>Actinomycetota</taxon>
        <taxon>Thermoleophilia</taxon>
        <taxon>Solirubrobacterales</taxon>
        <taxon>Conexibacteraceae</taxon>
        <taxon>Conexibacter</taxon>
    </lineage>
</organism>
<evidence type="ECO:0000259" key="5">
    <source>
        <dbReference type="PROSITE" id="PS50893"/>
    </source>
</evidence>
<evidence type="ECO:0000313" key="6">
    <source>
        <dbReference type="EMBL" id="MDW5597796.1"/>
    </source>
</evidence>
<dbReference type="Pfam" id="PF08352">
    <property type="entry name" value="oligo_HPY"/>
    <property type="match status" value="1"/>
</dbReference>
<comment type="similarity">
    <text evidence="1">Belongs to the ABC transporter superfamily.</text>
</comment>
<dbReference type="InterPro" id="IPR003439">
    <property type="entry name" value="ABC_transporter-like_ATP-bd"/>
</dbReference>
<keyword evidence="2" id="KW-0813">Transport</keyword>
<dbReference type="PROSITE" id="PS50893">
    <property type="entry name" value="ABC_TRANSPORTER_2"/>
    <property type="match status" value="1"/>
</dbReference>
<protein>
    <submittedName>
        <fullName evidence="6">ABC transporter ATP-binding protein</fullName>
    </submittedName>
</protein>
<dbReference type="NCBIfam" id="TIGR01727">
    <property type="entry name" value="oligo_HPY"/>
    <property type="match status" value="1"/>
</dbReference>
<dbReference type="InterPro" id="IPR017871">
    <property type="entry name" value="ABC_transporter-like_CS"/>
</dbReference>
<dbReference type="InterPro" id="IPR050319">
    <property type="entry name" value="ABC_transp_ATP-bind"/>
</dbReference>
<dbReference type="Pfam" id="PF00005">
    <property type="entry name" value="ABC_tran"/>
    <property type="match status" value="1"/>
</dbReference>
<accession>A0ABU4HWU1</accession>
<dbReference type="Gene3D" id="3.40.50.300">
    <property type="entry name" value="P-loop containing nucleotide triphosphate hydrolases"/>
    <property type="match status" value="1"/>
</dbReference>
<evidence type="ECO:0000256" key="4">
    <source>
        <dbReference type="ARBA" id="ARBA00022840"/>
    </source>
</evidence>
<gene>
    <name evidence="6" type="ORF">R7226_25815</name>
</gene>
<dbReference type="GO" id="GO:0005524">
    <property type="term" value="F:ATP binding"/>
    <property type="evidence" value="ECO:0007669"/>
    <property type="project" value="UniProtKB-KW"/>
</dbReference>
<dbReference type="PROSITE" id="PS00211">
    <property type="entry name" value="ABC_TRANSPORTER_1"/>
    <property type="match status" value="1"/>
</dbReference>
<feature type="domain" description="ABC transporter" evidence="5">
    <location>
        <begin position="10"/>
        <end position="258"/>
    </location>
</feature>
<dbReference type="EMBL" id="JAWSTH010000103">
    <property type="protein sequence ID" value="MDW5597796.1"/>
    <property type="molecule type" value="Genomic_DNA"/>
</dbReference>